<gene>
    <name evidence="16" type="ORF">Q4I28_000073</name>
</gene>
<dbReference type="Pfam" id="PF02887">
    <property type="entry name" value="PK_C"/>
    <property type="match status" value="1"/>
</dbReference>
<dbReference type="AlphaFoldDB" id="A0AAW3C900"/>
<dbReference type="GO" id="GO:0000287">
    <property type="term" value="F:magnesium ion binding"/>
    <property type="evidence" value="ECO:0007669"/>
    <property type="project" value="InterPro"/>
</dbReference>
<evidence type="ECO:0000256" key="2">
    <source>
        <dbReference type="ARBA" id="ARBA00004997"/>
    </source>
</evidence>
<dbReference type="Pfam" id="PF00224">
    <property type="entry name" value="PK"/>
    <property type="match status" value="1"/>
</dbReference>
<dbReference type="Gene3D" id="3.20.20.60">
    <property type="entry name" value="Phosphoenolpyruvate-binding domains"/>
    <property type="match status" value="1"/>
</dbReference>
<evidence type="ECO:0000256" key="11">
    <source>
        <dbReference type="ARBA" id="ARBA00023152"/>
    </source>
</evidence>
<evidence type="ECO:0000256" key="8">
    <source>
        <dbReference type="ARBA" id="ARBA00022777"/>
    </source>
</evidence>
<keyword evidence="9" id="KW-0067">ATP-binding</keyword>
<feature type="domain" description="Pyruvate kinase C-terminal" evidence="15">
    <location>
        <begin position="81"/>
        <end position="167"/>
    </location>
</feature>
<evidence type="ECO:0000256" key="13">
    <source>
        <dbReference type="RuleBase" id="RU000504"/>
    </source>
</evidence>
<comment type="catalytic activity">
    <reaction evidence="13">
        <text>pyruvate + ATP = phosphoenolpyruvate + ADP + H(+)</text>
        <dbReference type="Rhea" id="RHEA:18157"/>
        <dbReference type="ChEBI" id="CHEBI:15361"/>
        <dbReference type="ChEBI" id="CHEBI:15378"/>
        <dbReference type="ChEBI" id="CHEBI:30616"/>
        <dbReference type="ChEBI" id="CHEBI:58702"/>
        <dbReference type="ChEBI" id="CHEBI:456216"/>
        <dbReference type="EC" id="2.7.1.40"/>
    </reaction>
</comment>
<dbReference type="PANTHER" id="PTHR11817">
    <property type="entry name" value="PYRUVATE KINASE"/>
    <property type="match status" value="1"/>
</dbReference>
<feature type="domain" description="Pyruvate kinase barrel" evidence="14">
    <location>
        <begin position="1"/>
        <end position="44"/>
    </location>
</feature>
<dbReference type="GO" id="GO:0030955">
    <property type="term" value="F:potassium ion binding"/>
    <property type="evidence" value="ECO:0007669"/>
    <property type="project" value="InterPro"/>
</dbReference>
<dbReference type="GO" id="GO:0004743">
    <property type="term" value="F:pyruvate kinase activity"/>
    <property type="evidence" value="ECO:0007669"/>
    <property type="project" value="UniProtKB-EC"/>
</dbReference>
<keyword evidence="6" id="KW-0479">Metal-binding</keyword>
<dbReference type="EC" id="2.7.1.40" evidence="4 13"/>
<evidence type="ECO:0000256" key="3">
    <source>
        <dbReference type="ARBA" id="ARBA00008663"/>
    </source>
</evidence>
<dbReference type="GO" id="GO:0005524">
    <property type="term" value="F:ATP binding"/>
    <property type="evidence" value="ECO:0007669"/>
    <property type="project" value="UniProtKB-KW"/>
</dbReference>
<dbReference type="InterPro" id="IPR015813">
    <property type="entry name" value="Pyrv/PenolPyrv_kinase-like_dom"/>
</dbReference>
<dbReference type="GO" id="GO:0016301">
    <property type="term" value="F:kinase activity"/>
    <property type="evidence" value="ECO:0007669"/>
    <property type="project" value="UniProtKB-KW"/>
</dbReference>
<keyword evidence="8 13" id="KW-0418">Kinase</keyword>
<comment type="cofactor">
    <cofactor evidence="1">
        <name>K(+)</name>
        <dbReference type="ChEBI" id="CHEBI:29103"/>
    </cofactor>
</comment>
<evidence type="ECO:0000256" key="5">
    <source>
        <dbReference type="ARBA" id="ARBA00022679"/>
    </source>
</evidence>
<reference evidence="16 17" key="1">
    <citation type="submission" date="2024-02" db="EMBL/GenBank/DDBJ databases">
        <title>FIRST GENOME SEQUENCES OF Leishmania (Viannia) shawi, Leishmania (Viannia) lindenbergi AND Leishmania (Viannia) utingensis.</title>
        <authorList>
            <person name="Resadore F."/>
            <person name="Custodio M.G.F."/>
            <person name="Boite M.C."/>
            <person name="Cupolillo E."/>
            <person name="Ferreira G.E.M."/>
        </authorList>
    </citation>
    <scope>NUCLEOTIDE SEQUENCE [LARGE SCALE GENOMIC DNA]</scope>
    <source>
        <strain evidence="16 17">MDAS/BR/1979/M5533</strain>
    </source>
</reference>
<organism evidence="16 17">
    <name type="scientific">Leishmania naiffi</name>
    <dbReference type="NCBI Taxonomy" id="5678"/>
    <lineage>
        <taxon>Eukaryota</taxon>
        <taxon>Discoba</taxon>
        <taxon>Euglenozoa</taxon>
        <taxon>Kinetoplastea</taxon>
        <taxon>Metakinetoplastina</taxon>
        <taxon>Trypanosomatida</taxon>
        <taxon>Trypanosomatidae</taxon>
        <taxon>Leishmaniinae</taxon>
        <taxon>Leishmania</taxon>
        <taxon>Leishmania naiffi species complex</taxon>
    </lineage>
</organism>
<comment type="pathway">
    <text evidence="2 13">Carbohydrate degradation; glycolysis; pyruvate from D-glyceraldehyde 3-phosphate: step 5/5.</text>
</comment>
<comment type="similarity">
    <text evidence="3 13">Belongs to the pyruvate kinase family.</text>
</comment>
<dbReference type="InterPro" id="IPR036918">
    <property type="entry name" value="Pyrv_Knase_C_sf"/>
</dbReference>
<evidence type="ECO:0000256" key="10">
    <source>
        <dbReference type="ARBA" id="ARBA00022842"/>
    </source>
</evidence>
<dbReference type="Gene3D" id="3.40.1380.20">
    <property type="entry name" value="Pyruvate kinase, C-terminal domain"/>
    <property type="match status" value="1"/>
</dbReference>
<proteinExistence type="inferred from homology"/>
<dbReference type="EMBL" id="JBAMZN010000001">
    <property type="protein sequence ID" value="KAL0531149.1"/>
    <property type="molecule type" value="Genomic_DNA"/>
</dbReference>
<dbReference type="SUPFAM" id="SSF52935">
    <property type="entry name" value="PK C-terminal domain-like"/>
    <property type="match status" value="1"/>
</dbReference>
<evidence type="ECO:0000256" key="12">
    <source>
        <dbReference type="ARBA" id="ARBA00023317"/>
    </source>
</evidence>
<evidence type="ECO:0000259" key="14">
    <source>
        <dbReference type="Pfam" id="PF00224"/>
    </source>
</evidence>
<protein>
    <recommendedName>
        <fullName evidence="4 13">Pyruvate kinase</fullName>
        <ecNumber evidence="4 13">2.7.1.40</ecNumber>
    </recommendedName>
</protein>
<evidence type="ECO:0000313" key="17">
    <source>
        <dbReference type="Proteomes" id="UP001501274"/>
    </source>
</evidence>
<evidence type="ECO:0000256" key="9">
    <source>
        <dbReference type="ARBA" id="ARBA00022840"/>
    </source>
</evidence>
<name>A0AAW3C900_9TRYP</name>
<dbReference type="InterPro" id="IPR001697">
    <property type="entry name" value="Pyr_Knase"/>
</dbReference>
<keyword evidence="17" id="KW-1185">Reference proteome</keyword>
<accession>A0AAW3C900</accession>
<dbReference type="PRINTS" id="PR01050">
    <property type="entry name" value="PYRUVTKNASE"/>
</dbReference>
<dbReference type="Proteomes" id="UP001501274">
    <property type="component" value="Unassembled WGS sequence"/>
</dbReference>
<evidence type="ECO:0000256" key="1">
    <source>
        <dbReference type="ARBA" id="ARBA00001958"/>
    </source>
</evidence>
<dbReference type="InterPro" id="IPR015795">
    <property type="entry name" value="Pyrv_Knase_C"/>
</dbReference>
<evidence type="ECO:0000256" key="6">
    <source>
        <dbReference type="ARBA" id="ARBA00022723"/>
    </source>
</evidence>
<sequence>MLESMTYNPRPTRAEVSDVANAVFNGADCVMLSGETAKGKYPNGVVQYMARICLQAQCTINEYVFFNSIKKLQAIPMGVVEAVCSSAVNSVYETKAKALMMLSNTGRSARLVAKYRPNCPIVCVTTRLQTCRQLIITQGVESVFFDADRLGHDEGKEDRVATGVGFGKSRG</sequence>
<evidence type="ECO:0000259" key="15">
    <source>
        <dbReference type="Pfam" id="PF02887"/>
    </source>
</evidence>
<evidence type="ECO:0000256" key="7">
    <source>
        <dbReference type="ARBA" id="ARBA00022741"/>
    </source>
</evidence>
<dbReference type="InterPro" id="IPR040442">
    <property type="entry name" value="Pyrv_kinase-like_dom_sf"/>
</dbReference>
<comment type="caution">
    <text evidence="16">The sequence shown here is derived from an EMBL/GenBank/DDBJ whole genome shotgun (WGS) entry which is preliminary data.</text>
</comment>
<evidence type="ECO:0000313" key="16">
    <source>
        <dbReference type="EMBL" id="KAL0531149.1"/>
    </source>
</evidence>
<keyword evidence="7" id="KW-0547">Nucleotide-binding</keyword>
<keyword evidence="10 13" id="KW-0460">Magnesium</keyword>
<keyword evidence="5 13" id="KW-0808">Transferase</keyword>
<evidence type="ECO:0000256" key="4">
    <source>
        <dbReference type="ARBA" id="ARBA00012142"/>
    </source>
</evidence>
<keyword evidence="12 16" id="KW-0670">Pyruvate</keyword>
<keyword evidence="11 13" id="KW-0324">Glycolysis</keyword>
<dbReference type="SUPFAM" id="SSF51621">
    <property type="entry name" value="Phosphoenolpyruvate/pyruvate domain"/>
    <property type="match status" value="1"/>
</dbReference>
<dbReference type="InterPro" id="IPR015793">
    <property type="entry name" value="Pyrv_Knase_brl"/>
</dbReference>